<dbReference type="Proteomes" id="UP000290565">
    <property type="component" value="Unassembled WGS sequence"/>
</dbReference>
<evidence type="ECO:0000256" key="4">
    <source>
        <dbReference type="ARBA" id="ARBA00022475"/>
    </source>
</evidence>
<comment type="similarity">
    <text evidence="2">Belongs to the binding-protein-dependent transport system permease family. HisMQ subfamily.</text>
</comment>
<keyword evidence="6 9" id="KW-0812">Transmembrane</keyword>
<reference evidence="11 12" key="1">
    <citation type="submission" date="2015-04" db="EMBL/GenBank/DDBJ databases">
        <title>Comparative genomics of rhizobia nodulating Arachis hypogaea in China.</title>
        <authorList>
            <person name="Li Y."/>
        </authorList>
    </citation>
    <scope>NUCLEOTIDE SEQUENCE [LARGE SCALE GENOMIC DNA]</scope>
    <source>
        <strain evidence="11 12">CCBAU 51787</strain>
    </source>
</reference>
<feature type="domain" description="ABC transmembrane type-1" evidence="10">
    <location>
        <begin position="15"/>
        <end position="210"/>
    </location>
</feature>
<dbReference type="PROSITE" id="PS50928">
    <property type="entry name" value="ABC_TM1"/>
    <property type="match status" value="1"/>
</dbReference>
<evidence type="ECO:0000256" key="1">
    <source>
        <dbReference type="ARBA" id="ARBA00004429"/>
    </source>
</evidence>
<dbReference type="SUPFAM" id="SSF161098">
    <property type="entry name" value="MetI-like"/>
    <property type="match status" value="1"/>
</dbReference>
<dbReference type="EMBL" id="LBJM01000001">
    <property type="protein sequence ID" value="RXH42887.1"/>
    <property type="molecule type" value="Genomic_DNA"/>
</dbReference>
<feature type="transmembrane region" description="Helical" evidence="9">
    <location>
        <begin position="147"/>
        <end position="169"/>
    </location>
</feature>
<name>A0A4Q0SSP4_9BRAD</name>
<dbReference type="Pfam" id="PF00528">
    <property type="entry name" value="BPD_transp_1"/>
    <property type="match status" value="1"/>
</dbReference>
<evidence type="ECO:0000256" key="2">
    <source>
        <dbReference type="ARBA" id="ARBA00010072"/>
    </source>
</evidence>
<evidence type="ECO:0000256" key="7">
    <source>
        <dbReference type="ARBA" id="ARBA00022989"/>
    </source>
</evidence>
<dbReference type="InterPro" id="IPR000515">
    <property type="entry name" value="MetI-like"/>
</dbReference>
<dbReference type="InterPro" id="IPR051613">
    <property type="entry name" value="ABC_transp_permease_HisMQ"/>
</dbReference>
<comment type="subcellular location">
    <subcellularLocation>
        <location evidence="1">Cell inner membrane</location>
        <topology evidence="1">Multi-pass membrane protein</topology>
    </subcellularLocation>
    <subcellularLocation>
        <location evidence="9">Cell membrane</location>
        <topology evidence="9">Multi-pass membrane protein</topology>
    </subcellularLocation>
</comment>
<dbReference type="NCBIfam" id="TIGR01726">
    <property type="entry name" value="HEQRo_perm_3TM"/>
    <property type="match status" value="1"/>
</dbReference>
<evidence type="ECO:0000256" key="3">
    <source>
        <dbReference type="ARBA" id="ARBA00022448"/>
    </source>
</evidence>
<dbReference type="GO" id="GO:0043190">
    <property type="term" value="C:ATP-binding cassette (ABC) transporter complex"/>
    <property type="evidence" value="ECO:0007669"/>
    <property type="project" value="InterPro"/>
</dbReference>
<evidence type="ECO:0000256" key="6">
    <source>
        <dbReference type="ARBA" id="ARBA00022692"/>
    </source>
</evidence>
<dbReference type="CDD" id="cd06261">
    <property type="entry name" value="TM_PBP2"/>
    <property type="match status" value="1"/>
</dbReference>
<dbReference type="GO" id="GO:0022857">
    <property type="term" value="F:transmembrane transporter activity"/>
    <property type="evidence" value="ECO:0007669"/>
    <property type="project" value="InterPro"/>
</dbReference>
<dbReference type="Gene3D" id="1.10.3720.10">
    <property type="entry name" value="MetI-like"/>
    <property type="match status" value="1"/>
</dbReference>
<comment type="caution">
    <text evidence="11">The sequence shown here is derived from an EMBL/GenBank/DDBJ whole genome shotgun (WGS) entry which is preliminary data.</text>
</comment>
<keyword evidence="3 9" id="KW-0813">Transport</keyword>
<dbReference type="AlphaFoldDB" id="A0A4Q0SSP4"/>
<organism evidence="11 12">
    <name type="scientific">Bradyrhizobium zhanjiangense</name>
    <dbReference type="NCBI Taxonomy" id="1325107"/>
    <lineage>
        <taxon>Bacteria</taxon>
        <taxon>Pseudomonadati</taxon>
        <taxon>Pseudomonadota</taxon>
        <taxon>Alphaproteobacteria</taxon>
        <taxon>Hyphomicrobiales</taxon>
        <taxon>Nitrobacteraceae</taxon>
        <taxon>Bradyrhizobium</taxon>
    </lineage>
</organism>
<accession>A0A4Q0SSP4</accession>
<gene>
    <name evidence="11" type="ORF">XH94_00155</name>
</gene>
<feature type="transmembrane region" description="Helical" evidence="9">
    <location>
        <begin position="12"/>
        <end position="39"/>
    </location>
</feature>
<keyword evidence="8 9" id="KW-0472">Membrane</keyword>
<sequence length="222" mass="23400">MDWLSGYGLQLIFGAVTTLSVALVALVVGTVLGISLGTAKIYGAKPLRYSAEAYTAVVRGVPDLIVIYLIYFGGTVALTKITGQYVDINGFAAGVAALAFIFAAYAGDIFRGAIGQVPRGQTEAAHALGLSPQAAFFRIILPQAWRLALPGFGNLAIILIKQTSLISVIGLEELLRASSVISGATRQPFLVYSVAAILYLIITSIVSWGFRNAGIRSNRGFA</sequence>
<keyword evidence="5" id="KW-0997">Cell inner membrane</keyword>
<evidence type="ECO:0000256" key="5">
    <source>
        <dbReference type="ARBA" id="ARBA00022519"/>
    </source>
</evidence>
<keyword evidence="7 9" id="KW-1133">Transmembrane helix</keyword>
<feature type="transmembrane region" description="Helical" evidence="9">
    <location>
        <begin position="91"/>
        <end position="110"/>
    </location>
</feature>
<evidence type="ECO:0000256" key="9">
    <source>
        <dbReference type="RuleBase" id="RU363032"/>
    </source>
</evidence>
<feature type="transmembrane region" description="Helical" evidence="9">
    <location>
        <begin position="51"/>
        <end position="71"/>
    </location>
</feature>
<dbReference type="InterPro" id="IPR035906">
    <property type="entry name" value="MetI-like_sf"/>
</dbReference>
<evidence type="ECO:0000259" key="10">
    <source>
        <dbReference type="PROSITE" id="PS50928"/>
    </source>
</evidence>
<dbReference type="PANTHER" id="PTHR30133">
    <property type="entry name" value="CATIONIC AMINO ACID TRANSPORTER, MEMBRANE COMPONENT"/>
    <property type="match status" value="1"/>
</dbReference>
<evidence type="ECO:0000313" key="11">
    <source>
        <dbReference type="EMBL" id="RXH42887.1"/>
    </source>
</evidence>
<protein>
    <recommendedName>
        <fullName evidence="10">ABC transmembrane type-1 domain-containing protein</fullName>
    </recommendedName>
</protein>
<keyword evidence="4" id="KW-1003">Cell membrane</keyword>
<dbReference type="PANTHER" id="PTHR30133:SF2">
    <property type="entry name" value="ARGININE ABC TRANSPORTER PERMEASE PROTEIN ARTQ"/>
    <property type="match status" value="1"/>
</dbReference>
<feature type="transmembrane region" description="Helical" evidence="9">
    <location>
        <begin position="189"/>
        <end position="210"/>
    </location>
</feature>
<evidence type="ECO:0000313" key="12">
    <source>
        <dbReference type="Proteomes" id="UP000290565"/>
    </source>
</evidence>
<evidence type="ECO:0000256" key="8">
    <source>
        <dbReference type="ARBA" id="ARBA00023136"/>
    </source>
</evidence>
<proteinExistence type="inferred from homology"/>
<dbReference type="InterPro" id="IPR010065">
    <property type="entry name" value="AA_ABC_transptr_permease_3TM"/>
</dbReference>